<accession>A3LV35</accession>
<evidence type="ECO:0000256" key="2">
    <source>
        <dbReference type="ARBA" id="ARBA00022737"/>
    </source>
</evidence>
<dbReference type="InParanoid" id="A3LV35"/>
<dbReference type="AlphaFoldDB" id="A3LV35"/>
<evidence type="ECO:0000313" key="3">
    <source>
        <dbReference type="EMBL" id="ABN66703.2"/>
    </source>
</evidence>
<dbReference type="Proteomes" id="UP000002258">
    <property type="component" value="Chromosome 5"/>
</dbReference>
<proteinExistence type="predicted"/>
<sequence length="690" mass="79173">MDSVVHFDLYPEHFYQKIIDELPFLIVLVLACNSSSPYQRYLLNSIYKEIEIQYISPSPGLRLEFLKQFYLLRYNVINPSDEKDYVPCKVVGKNVDSLVTFLNENPSVAVRHLRLVAIPSEEVIAKVRSLSDRIGKITFISARVIDEQQDASMNWPTERDAAYLCGLRMHLDLNFSDPTNYSDTLSELLFKLRYPPRLEFLSLSGGKEAIDSKVFSRFPRTIKSLILDLYDIQCDGFLKLNLPPFLKFFSCTVIVDKNNRCFDISHLSHLTEVKLFFYYHLIPLSIFRFPRSLQTLSVDSGLSSSGMEQLAELDQLKQVTIRVYRSPNNPVPILREAVHLPNSIEDLSIQDYTIDGDVDGAYFIPKSTKKLQLQNSYGLYFISELSVLESLHISYTSCRIPHLQNLNTLVIKSVEIDSVSMWKDVHRLTNLKHMSINDCELDCLNCTLPSFLETLDVSRNNIEEADIILPANFKSLDISHNEICKFSAKGRLLTLNLDTNRMSELSNSTLCIPCTVCELNMSNNDTISISSDFSFPESVKVLRLDYNFFSDYTVLFKMPSQILLLSLDSSFFLYPETKEPTPVIMNYPKLWHFSMTSSIGTEYLDFNWNGCPNLESILMNGCKFEIIKLENLPPSVKIVDFSDCKVRKVEGRFERLPHLIEFNLEDNRLAPGVETFGKMGMGYVSQALRW</sequence>
<dbReference type="STRING" id="322104.A3LV35"/>
<dbReference type="OrthoDB" id="7451790at2759"/>
<name>A3LV35_PICST</name>
<dbReference type="GeneID" id="4839142"/>
<dbReference type="PANTHER" id="PTHR45712">
    <property type="entry name" value="AGAP008170-PA"/>
    <property type="match status" value="1"/>
</dbReference>
<dbReference type="InterPro" id="IPR032675">
    <property type="entry name" value="LRR_dom_sf"/>
</dbReference>
<dbReference type="KEGG" id="pic:PICST_31980"/>
<dbReference type="PANTHER" id="PTHR45712:SF22">
    <property type="entry name" value="INSULIN-LIKE GROWTH FACTOR-BINDING PROTEIN COMPLEX ACID LABILE SUBUNIT"/>
    <property type="match status" value="1"/>
</dbReference>
<dbReference type="SUPFAM" id="SSF52058">
    <property type="entry name" value="L domain-like"/>
    <property type="match status" value="1"/>
</dbReference>
<dbReference type="HOGENOM" id="CLU_023468_0_0_1"/>
<evidence type="ECO:0000256" key="1">
    <source>
        <dbReference type="ARBA" id="ARBA00022614"/>
    </source>
</evidence>
<organism evidence="3 4">
    <name type="scientific">Scheffersomyces stipitis (strain ATCC 58785 / CBS 6054 / NBRC 10063 / NRRL Y-11545)</name>
    <name type="common">Yeast</name>
    <name type="synonym">Pichia stipitis</name>
    <dbReference type="NCBI Taxonomy" id="322104"/>
    <lineage>
        <taxon>Eukaryota</taxon>
        <taxon>Fungi</taxon>
        <taxon>Dikarya</taxon>
        <taxon>Ascomycota</taxon>
        <taxon>Saccharomycotina</taxon>
        <taxon>Pichiomycetes</taxon>
        <taxon>Debaryomycetaceae</taxon>
        <taxon>Scheffersomyces</taxon>
    </lineage>
</organism>
<keyword evidence="2" id="KW-0677">Repeat</keyword>
<keyword evidence="1" id="KW-0433">Leucine-rich repeat</keyword>
<dbReference type="EMBL" id="CP000499">
    <property type="protein sequence ID" value="ABN66703.2"/>
    <property type="molecule type" value="Genomic_DNA"/>
</dbReference>
<gene>
    <name evidence="3" type="ORF">PICST_31980</name>
</gene>
<dbReference type="RefSeq" id="XP_001384732.2">
    <property type="nucleotide sequence ID" value="XM_001384695.1"/>
</dbReference>
<dbReference type="Gene3D" id="3.80.10.10">
    <property type="entry name" value="Ribonuclease Inhibitor"/>
    <property type="match status" value="2"/>
</dbReference>
<reference evidence="3 4" key="1">
    <citation type="journal article" date="2007" name="Nat. Biotechnol.">
        <title>Genome sequence of the lignocellulose-bioconverting and xylose-fermenting yeast Pichia stipitis.</title>
        <authorList>
            <person name="Jeffries T.W."/>
            <person name="Grigoriev I.V."/>
            <person name="Grimwood J."/>
            <person name="Laplaza J.M."/>
            <person name="Aerts A."/>
            <person name="Salamov A."/>
            <person name="Schmutz J."/>
            <person name="Lindquist E."/>
            <person name="Dehal P."/>
            <person name="Shapiro H."/>
            <person name="Jin Y.S."/>
            <person name="Passoth V."/>
            <person name="Richardson P.M."/>
        </authorList>
    </citation>
    <scope>NUCLEOTIDE SEQUENCE [LARGE SCALE GENOMIC DNA]</scope>
    <source>
        <strain evidence="4">ATCC 58785 / CBS 6054 / NBRC 10063 / NRRL Y-11545</strain>
    </source>
</reference>
<protein>
    <submittedName>
        <fullName evidence="3">Uncharacterized protein</fullName>
    </submittedName>
</protein>
<dbReference type="InterPro" id="IPR050333">
    <property type="entry name" value="SLRP"/>
</dbReference>
<keyword evidence="4" id="KW-1185">Reference proteome</keyword>
<evidence type="ECO:0000313" key="4">
    <source>
        <dbReference type="Proteomes" id="UP000002258"/>
    </source>
</evidence>